<feature type="signal peptide" evidence="1">
    <location>
        <begin position="1"/>
        <end position="20"/>
    </location>
</feature>
<proteinExistence type="predicted"/>
<evidence type="ECO:0000313" key="2">
    <source>
        <dbReference type="EMBL" id="MBR9973047.1"/>
    </source>
</evidence>
<dbReference type="Proteomes" id="UP000680714">
    <property type="component" value="Unassembled WGS sequence"/>
</dbReference>
<keyword evidence="1" id="KW-0732">Signal</keyword>
<gene>
    <name evidence="2" type="ORF">KEC16_15080</name>
</gene>
<protein>
    <submittedName>
        <fullName evidence="2">Uncharacterized protein</fullName>
    </submittedName>
</protein>
<feature type="chain" id="PRO_5045133203" evidence="1">
    <location>
        <begin position="21"/>
        <end position="185"/>
    </location>
</feature>
<keyword evidence="3" id="KW-1185">Reference proteome</keyword>
<reference evidence="2 3" key="1">
    <citation type="submission" date="2021-04" db="EMBL/GenBank/DDBJ databases">
        <title>Magnetospirillum sulfuroxidans sp. nov., a facultative chemolithoautotrophic sulfur-oxidizing alphaproteobacterium isolated from freshwater sediment and proposals for Paramagetospirillum gen. nov., and Magnetospirillaceae fam. nov.</title>
        <authorList>
            <person name="Koziaeva V."/>
            <person name="Geelhoed J.S."/>
            <person name="Sorokin D.Y."/>
            <person name="Grouzdev D.S."/>
        </authorList>
    </citation>
    <scope>NUCLEOTIDE SEQUENCE [LARGE SCALE GENOMIC DNA]</scope>
    <source>
        <strain evidence="2 3">J10</strain>
    </source>
</reference>
<name>A0ABS5IFT8_9PROT</name>
<dbReference type="EMBL" id="JAGTUF010000016">
    <property type="protein sequence ID" value="MBR9973047.1"/>
    <property type="molecule type" value="Genomic_DNA"/>
</dbReference>
<evidence type="ECO:0000313" key="3">
    <source>
        <dbReference type="Proteomes" id="UP000680714"/>
    </source>
</evidence>
<organism evidence="2 3">
    <name type="scientific">Magnetospirillum sulfuroxidans</name>
    <dbReference type="NCBI Taxonomy" id="611300"/>
    <lineage>
        <taxon>Bacteria</taxon>
        <taxon>Pseudomonadati</taxon>
        <taxon>Pseudomonadota</taxon>
        <taxon>Alphaproteobacteria</taxon>
        <taxon>Rhodospirillales</taxon>
        <taxon>Rhodospirillaceae</taxon>
        <taxon>Magnetospirillum</taxon>
    </lineage>
</organism>
<sequence length="185" mass="19555">MRRIVSACLALIAVAAPAGAAERLQVPQLVDWKVLSAVADKTGEATELIPADETGETWTRRVSVQAFRGVPLTVQAFLDQAVSNAAGVCEAAAAGPSSLGRVSGYEAGSRTIACGKYKGDGHGTYVLHFVIRGREALYVVSRMWRGAPFGLGAVPVPDAELAQWRAYADAIDVCDTADSRHPCRD</sequence>
<evidence type="ECO:0000256" key="1">
    <source>
        <dbReference type="SAM" id="SignalP"/>
    </source>
</evidence>
<dbReference type="RefSeq" id="WP_211550406.1">
    <property type="nucleotide sequence ID" value="NZ_JAGTUF010000016.1"/>
</dbReference>
<accession>A0ABS5IFT8</accession>
<comment type="caution">
    <text evidence="2">The sequence shown here is derived from an EMBL/GenBank/DDBJ whole genome shotgun (WGS) entry which is preliminary data.</text>
</comment>